<proteinExistence type="predicted"/>
<dbReference type="AlphaFoldDB" id="A0ABD4WSE6"/>
<protein>
    <submittedName>
        <fullName evidence="1">Bacteriophage abortive infection AbiH family protein</fullName>
    </submittedName>
</protein>
<comment type="caution">
    <text evidence="1">The sequence shown here is derived from an EMBL/GenBank/DDBJ whole genome shotgun (WGS) entry which is preliminary data.</text>
</comment>
<dbReference type="InterPro" id="IPR025935">
    <property type="entry name" value="AbiH"/>
</dbReference>
<name>A0ABD4WSE6_PRIMG</name>
<evidence type="ECO:0000313" key="1">
    <source>
        <dbReference type="EMBL" id="MDD9783127.1"/>
    </source>
</evidence>
<dbReference type="Pfam" id="PF14253">
    <property type="entry name" value="AbiH"/>
    <property type="match status" value="1"/>
</dbReference>
<organism evidence="1 2">
    <name type="scientific">Priestia megaterium</name>
    <name type="common">Bacillus megaterium</name>
    <dbReference type="NCBI Taxonomy" id="1404"/>
    <lineage>
        <taxon>Bacteria</taxon>
        <taxon>Bacillati</taxon>
        <taxon>Bacillota</taxon>
        <taxon>Bacilli</taxon>
        <taxon>Bacillales</taxon>
        <taxon>Bacillaceae</taxon>
        <taxon>Priestia</taxon>
    </lineage>
</organism>
<accession>A0ABD4WSE6</accession>
<gene>
    <name evidence="1" type="ORF">PVE99_12035</name>
</gene>
<evidence type="ECO:0000313" key="2">
    <source>
        <dbReference type="Proteomes" id="UP001213771"/>
    </source>
</evidence>
<reference evidence="1 2" key="1">
    <citation type="submission" date="2023-02" db="EMBL/GenBank/DDBJ databases">
        <authorList>
            <person name="Olszewska D."/>
        </authorList>
    </citation>
    <scope>NUCLEOTIDE SEQUENCE [LARGE SCALE GENOMIC DNA]</scope>
    <source>
        <strain evidence="1 2">FDU301</strain>
    </source>
</reference>
<dbReference type="EMBL" id="JARAOX010000168">
    <property type="protein sequence ID" value="MDD9783127.1"/>
    <property type="molecule type" value="Genomic_DNA"/>
</dbReference>
<dbReference type="RefSeq" id="WP_274588904.1">
    <property type="nucleotide sequence ID" value="NZ_JARAOX010000168.1"/>
</dbReference>
<sequence>MSNLFIIGNGFDLAHKLPTSYEDFHKYLIRQYPNALNIEPSFNIESTLMPDGEEEFNKDEVVAFLMEVISAAEEDGNNWSDIETSLGRLNFDDYFDDIYSLFGVEDDDSSLFRMAYRVEDVSSNFYSVIIKIKELFSEWIDTIDISSTSPINTFSKLLEPYKDSFLTFNYTTVLEDIYEAINVEHFHGVQHGEIVIGHAEERKEFESFYIGADWSLSQIHYALKKDTEKIINDFAFFFDNLAFIKGIYTFGFSFSQVDLPYIQKICQSIDTSNVTWYLHTFHNDEERKRFKGIVKECGFEGQFDTFS</sequence>
<dbReference type="Proteomes" id="UP001213771">
    <property type="component" value="Unassembled WGS sequence"/>
</dbReference>